<feature type="transmembrane region" description="Helical" evidence="9">
    <location>
        <begin position="176"/>
        <end position="198"/>
    </location>
</feature>
<dbReference type="PANTHER" id="PTHR24240">
    <property type="entry name" value="OPSIN"/>
    <property type="match status" value="1"/>
</dbReference>
<dbReference type="PRINTS" id="PR00237">
    <property type="entry name" value="GPCRRHODOPSN"/>
</dbReference>
<keyword evidence="7" id="KW-0807">Transducer</keyword>
<feature type="transmembrane region" description="Helical" evidence="9">
    <location>
        <begin position="139"/>
        <end position="164"/>
    </location>
</feature>
<proteinExistence type="predicted"/>
<evidence type="ECO:0000256" key="9">
    <source>
        <dbReference type="SAM" id="Phobius"/>
    </source>
</evidence>
<dbReference type="AlphaFoldDB" id="A0ABD0M5X4"/>
<feature type="transmembrane region" description="Helical" evidence="9">
    <location>
        <begin position="105"/>
        <end position="127"/>
    </location>
</feature>
<comment type="caution">
    <text evidence="11">The sequence shown here is derived from an EMBL/GenBank/DDBJ whole genome shotgun (WGS) entry which is preliminary data.</text>
</comment>
<accession>A0ABD0M5X4</accession>
<dbReference type="SUPFAM" id="SSF81321">
    <property type="entry name" value="Family A G protein-coupled receptor-like"/>
    <property type="match status" value="1"/>
</dbReference>
<dbReference type="GO" id="GO:0016020">
    <property type="term" value="C:membrane"/>
    <property type="evidence" value="ECO:0007669"/>
    <property type="project" value="UniProtKB-SubCell"/>
</dbReference>
<feature type="transmembrane region" description="Helical" evidence="9">
    <location>
        <begin position="266"/>
        <end position="286"/>
    </location>
</feature>
<evidence type="ECO:0000256" key="8">
    <source>
        <dbReference type="SAM" id="MobiDB-lite"/>
    </source>
</evidence>
<dbReference type="Proteomes" id="UP001519460">
    <property type="component" value="Unassembled WGS sequence"/>
</dbReference>
<name>A0ABD0M5X4_9CAEN</name>
<evidence type="ECO:0000256" key="6">
    <source>
        <dbReference type="ARBA" id="ARBA00023170"/>
    </source>
</evidence>
<evidence type="ECO:0000256" key="4">
    <source>
        <dbReference type="ARBA" id="ARBA00023040"/>
    </source>
</evidence>
<keyword evidence="12" id="KW-1185">Reference proteome</keyword>
<keyword evidence="6" id="KW-0675">Receptor</keyword>
<evidence type="ECO:0000256" key="3">
    <source>
        <dbReference type="ARBA" id="ARBA00022989"/>
    </source>
</evidence>
<evidence type="ECO:0000313" key="11">
    <source>
        <dbReference type="EMBL" id="KAK7506878.1"/>
    </source>
</evidence>
<dbReference type="Pfam" id="PF00001">
    <property type="entry name" value="7tm_1"/>
    <property type="match status" value="1"/>
</dbReference>
<dbReference type="GO" id="GO:0004930">
    <property type="term" value="F:G protein-coupled receptor activity"/>
    <property type="evidence" value="ECO:0007669"/>
    <property type="project" value="UniProtKB-KW"/>
</dbReference>
<comment type="subcellular location">
    <subcellularLocation>
        <location evidence="1">Membrane</location>
        <topology evidence="1">Multi-pass membrane protein</topology>
    </subcellularLocation>
</comment>
<keyword evidence="5 9" id="KW-0472">Membrane</keyword>
<sequence length="397" mass="43323">MAEGNVDPTLAPVVSDAGTEGGASVADLTDNTTGGTDTGGGMYDEGPLPGASYTAIAVYMVICFYSPLVTDVILIVNCRHSERAIFAFPVRSVYNTPMAQIPADVILLGAASVLGLLGNLSLVLAMFQKGVWRRPAVNLYVLAIVTASLIESVTGYPVLIASNFHGRWMFGEMGCTFYAFTVYTCVIVQMTCFLMVTIHRYRVVVQQMPADSADTRHWIAWSVAGAWVYGLAWSVCPLLGWGGFGLEPFGTSCSLDWTTSRTSAKMYNMMVFIFMLFLPVITMVILSVKVIKKVNMTVAVGTINGPIGNGTTTTNTGQTIQTRSLKIVVMTLVVFLICWSPYGIMSMLSNFDVHIPPSTSVLPTMMTKIFPAINPIVYFVCYHHYRISFRELFGQDD</sequence>
<protein>
    <recommendedName>
        <fullName evidence="10">G-protein coupled receptors family 1 profile domain-containing protein</fullName>
    </recommendedName>
</protein>
<feature type="transmembrane region" description="Helical" evidence="9">
    <location>
        <begin position="365"/>
        <end position="385"/>
    </location>
</feature>
<feature type="transmembrane region" description="Helical" evidence="9">
    <location>
        <begin position="218"/>
        <end position="246"/>
    </location>
</feature>
<evidence type="ECO:0000256" key="2">
    <source>
        <dbReference type="ARBA" id="ARBA00022692"/>
    </source>
</evidence>
<evidence type="ECO:0000256" key="7">
    <source>
        <dbReference type="ARBA" id="ARBA00023224"/>
    </source>
</evidence>
<feature type="transmembrane region" description="Helical" evidence="9">
    <location>
        <begin position="327"/>
        <end position="345"/>
    </location>
</feature>
<dbReference type="EMBL" id="JACVVK020000005">
    <property type="protein sequence ID" value="KAK7506878.1"/>
    <property type="molecule type" value="Genomic_DNA"/>
</dbReference>
<evidence type="ECO:0000259" key="10">
    <source>
        <dbReference type="PROSITE" id="PS50262"/>
    </source>
</evidence>
<keyword evidence="2 9" id="KW-0812">Transmembrane</keyword>
<feature type="domain" description="G-protein coupled receptors family 1 profile" evidence="10">
    <location>
        <begin position="118"/>
        <end position="378"/>
    </location>
</feature>
<gene>
    <name evidence="11" type="ORF">BaRGS_00001729</name>
</gene>
<dbReference type="InterPro" id="IPR000276">
    <property type="entry name" value="GPCR_Rhodpsn"/>
</dbReference>
<evidence type="ECO:0000256" key="5">
    <source>
        <dbReference type="ARBA" id="ARBA00023136"/>
    </source>
</evidence>
<dbReference type="Gene3D" id="1.20.1070.10">
    <property type="entry name" value="Rhodopsin 7-helix transmembrane proteins"/>
    <property type="match status" value="1"/>
</dbReference>
<reference evidence="11 12" key="1">
    <citation type="journal article" date="2023" name="Sci. Data">
        <title>Genome assembly of the Korean intertidal mud-creeper Batillaria attramentaria.</title>
        <authorList>
            <person name="Patra A.K."/>
            <person name="Ho P.T."/>
            <person name="Jun S."/>
            <person name="Lee S.J."/>
            <person name="Kim Y."/>
            <person name="Won Y.J."/>
        </authorList>
    </citation>
    <scope>NUCLEOTIDE SEQUENCE [LARGE SCALE GENOMIC DNA]</scope>
    <source>
        <strain evidence="11">Wonlab-2016</strain>
    </source>
</reference>
<dbReference type="InterPro" id="IPR017452">
    <property type="entry name" value="GPCR_Rhodpsn_7TM"/>
</dbReference>
<feature type="region of interest" description="Disordered" evidence="8">
    <location>
        <begin position="1"/>
        <end position="43"/>
    </location>
</feature>
<dbReference type="PROSITE" id="PS50262">
    <property type="entry name" value="G_PROTEIN_RECEP_F1_2"/>
    <property type="match status" value="1"/>
</dbReference>
<evidence type="ECO:0000313" key="12">
    <source>
        <dbReference type="Proteomes" id="UP001519460"/>
    </source>
</evidence>
<keyword evidence="3 9" id="KW-1133">Transmembrane helix</keyword>
<dbReference type="InterPro" id="IPR050125">
    <property type="entry name" value="GPCR_opsins"/>
</dbReference>
<organism evidence="11 12">
    <name type="scientific">Batillaria attramentaria</name>
    <dbReference type="NCBI Taxonomy" id="370345"/>
    <lineage>
        <taxon>Eukaryota</taxon>
        <taxon>Metazoa</taxon>
        <taxon>Spiralia</taxon>
        <taxon>Lophotrochozoa</taxon>
        <taxon>Mollusca</taxon>
        <taxon>Gastropoda</taxon>
        <taxon>Caenogastropoda</taxon>
        <taxon>Sorbeoconcha</taxon>
        <taxon>Cerithioidea</taxon>
        <taxon>Batillariidae</taxon>
        <taxon>Batillaria</taxon>
    </lineage>
</organism>
<evidence type="ECO:0000256" key="1">
    <source>
        <dbReference type="ARBA" id="ARBA00004141"/>
    </source>
</evidence>
<keyword evidence="4" id="KW-0297">G-protein coupled receptor</keyword>